<dbReference type="EMBL" id="STGU01000010">
    <property type="protein sequence ID" value="THV33852.1"/>
    <property type="molecule type" value="Genomic_DNA"/>
</dbReference>
<proteinExistence type="predicted"/>
<dbReference type="AlphaFoldDB" id="A0A4S8PVM4"/>
<accession>A0A4S8PVM4</accession>
<evidence type="ECO:0000313" key="3">
    <source>
        <dbReference type="Proteomes" id="UP000307378"/>
    </source>
</evidence>
<evidence type="ECO:0000313" key="2">
    <source>
        <dbReference type="EMBL" id="THV33852.1"/>
    </source>
</evidence>
<dbReference type="Pfam" id="PF06226">
    <property type="entry name" value="DUF1007"/>
    <property type="match status" value="1"/>
</dbReference>
<evidence type="ECO:0000256" key="1">
    <source>
        <dbReference type="SAM" id="SignalP"/>
    </source>
</evidence>
<gene>
    <name evidence="2" type="ORF">FAA86_17690</name>
</gene>
<reference evidence="2 3" key="1">
    <citation type="submission" date="2019-04" db="EMBL/GenBank/DDBJ databases">
        <title>genome sequence of strain W3.</title>
        <authorList>
            <person name="Gao J."/>
            <person name="Sun J."/>
        </authorList>
    </citation>
    <scope>NUCLEOTIDE SEQUENCE [LARGE SCALE GENOMIC DNA]</scope>
    <source>
        <strain evidence="2 3">W3</strain>
    </source>
</reference>
<dbReference type="InterPro" id="IPR010412">
    <property type="entry name" value="DUF1007"/>
</dbReference>
<organism evidence="2 3">
    <name type="scientific">Rhizobium rosettiformans W3</name>
    <dbReference type="NCBI Taxonomy" id="538378"/>
    <lineage>
        <taxon>Bacteria</taxon>
        <taxon>Pseudomonadati</taxon>
        <taxon>Pseudomonadota</taxon>
        <taxon>Alphaproteobacteria</taxon>
        <taxon>Hyphomicrobiales</taxon>
        <taxon>Rhizobiaceae</taxon>
        <taxon>Rhizobium/Agrobacterium group</taxon>
        <taxon>Rhizobium</taxon>
    </lineage>
</organism>
<feature type="signal peptide" evidence="1">
    <location>
        <begin position="1"/>
        <end position="21"/>
    </location>
</feature>
<dbReference type="Proteomes" id="UP000307378">
    <property type="component" value="Unassembled WGS sequence"/>
</dbReference>
<feature type="chain" id="PRO_5020893318" evidence="1">
    <location>
        <begin position="22"/>
        <end position="194"/>
    </location>
</feature>
<keyword evidence="1" id="KW-0732">Signal</keyword>
<dbReference type="RefSeq" id="WP_136542459.1">
    <property type="nucleotide sequence ID" value="NZ_STGU01000010.1"/>
</dbReference>
<name>A0A4S8PVM4_9HYPH</name>
<sequence length="194" mass="21044">MKPSCLFFPLALLMLAAPAAAHPDVAASARLVFQLDGNRLTGLTQILGFDQATSRRLTARFDKDQDGTLSDAERAALTRELGDRLSSRDFFLEARLGPEAVKLPPAASVRVDLATGQVTIAADYRWPTALPLNGQSLSLMLRDRDFTIAFRFDPERPAVLSGTPGDCEVSVAPEPSEAYFGGLVIPEILRLTCR</sequence>
<comment type="caution">
    <text evidence="2">The sequence shown here is derived from an EMBL/GenBank/DDBJ whole genome shotgun (WGS) entry which is preliminary data.</text>
</comment>
<protein>
    <submittedName>
        <fullName evidence="2">DUF1007 family protein</fullName>
    </submittedName>
</protein>